<dbReference type="Proteomes" id="UP000236454">
    <property type="component" value="Unassembled WGS sequence"/>
</dbReference>
<feature type="transmembrane region" description="Helical" evidence="1">
    <location>
        <begin position="185"/>
        <end position="205"/>
    </location>
</feature>
<dbReference type="EMBL" id="FPAS01000002">
    <property type="protein sequence ID" value="SFT63966.1"/>
    <property type="molecule type" value="Genomic_DNA"/>
</dbReference>
<feature type="transmembrane region" description="Helical" evidence="1">
    <location>
        <begin position="25"/>
        <end position="47"/>
    </location>
</feature>
<reference evidence="3 4" key="1">
    <citation type="submission" date="2016-10" db="EMBL/GenBank/DDBJ databases">
        <authorList>
            <person name="de Groot N.N."/>
        </authorList>
    </citation>
    <scope>NUCLEOTIDE SEQUENCE [LARGE SCALE GENOMIC DNA]</scope>
    <source>
        <strain evidence="3 4">CGMCC 1.7005</strain>
    </source>
</reference>
<feature type="domain" description="Mechanosensitive ion channel MscS" evidence="2">
    <location>
        <begin position="222"/>
        <end position="260"/>
    </location>
</feature>
<accession>A0A1I6ZMN6</accession>
<dbReference type="InterPro" id="IPR011014">
    <property type="entry name" value="MscS_channel_TM-2"/>
</dbReference>
<dbReference type="RefSeq" id="WP_170853708.1">
    <property type="nucleotide sequence ID" value="NZ_FPAS01000002.1"/>
</dbReference>
<evidence type="ECO:0000313" key="4">
    <source>
        <dbReference type="Proteomes" id="UP000236454"/>
    </source>
</evidence>
<evidence type="ECO:0000256" key="1">
    <source>
        <dbReference type="SAM" id="Phobius"/>
    </source>
</evidence>
<dbReference type="GO" id="GO:0008381">
    <property type="term" value="F:mechanosensitive monoatomic ion channel activity"/>
    <property type="evidence" value="ECO:0007669"/>
    <property type="project" value="InterPro"/>
</dbReference>
<evidence type="ECO:0000313" key="3">
    <source>
        <dbReference type="EMBL" id="SFT63966.1"/>
    </source>
</evidence>
<gene>
    <name evidence="3" type="ORF">SAMN05216474_1486</name>
</gene>
<dbReference type="PANTHER" id="PTHR30221">
    <property type="entry name" value="SMALL-CONDUCTANCE MECHANOSENSITIVE CHANNEL"/>
    <property type="match status" value="1"/>
</dbReference>
<dbReference type="STRING" id="477690.SAMN05216474_1486"/>
<dbReference type="Gene3D" id="1.10.287.1260">
    <property type="match status" value="1"/>
</dbReference>
<dbReference type="AlphaFoldDB" id="A0A1I6ZMN6"/>
<dbReference type="GO" id="GO:0016020">
    <property type="term" value="C:membrane"/>
    <property type="evidence" value="ECO:0007669"/>
    <property type="project" value="InterPro"/>
</dbReference>
<protein>
    <submittedName>
        <fullName evidence="3">Conserved TM helix</fullName>
    </submittedName>
</protein>
<organism evidence="3 4">
    <name type="scientific">Lishizhenia tianjinensis</name>
    <dbReference type="NCBI Taxonomy" id="477690"/>
    <lineage>
        <taxon>Bacteria</taxon>
        <taxon>Pseudomonadati</taxon>
        <taxon>Bacteroidota</taxon>
        <taxon>Flavobacteriia</taxon>
        <taxon>Flavobacteriales</taxon>
        <taxon>Crocinitomicaceae</taxon>
        <taxon>Lishizhenia</taxon>
    </lineage>
</organism>
<dbReference type="Pfam" id="PF00924">
    <property type="entry name" value="MS_channel_2nd"/>
    <property type="match status" value="1"/>
</dbReference>
<keyword evidence="1" id="KW-0812">Transmembrane</keyword>
<dbReference type="Pfam" id="PF05552">
    <property type="entry name" value="MS_channel_1st_1"/>
    <property type="match status" value="2"/>
</dbReference>
<feature type="transmembrane region" description="Helical" evidence="1">
    <location>
        <begin position="116"/>
        <end position="137"/>
    </location>
</feature>
<keyword evidence="1" id="KW-1133">Transmembrane helix</keyword>
<name>A0A1I6ZMN6_9FLAO</name>
<feature type="transmembrane region" description="Helical" evidence="1">
    <location>
        <begin position="149"/>
        <end position="173"/>
    </location>
</feature>
<dbReference type="InterPro" id="IPR045275">
    <property type="entry name" value="MscS_archaea/bacteria_type"/>
</dbReference>
<evidence type="ECO:0000259" key="2">
    <source>
        <dbReference type="Pfam" id="PF00924"/>
    </source>
</evidence>
<dbReference type="SUPFAM" id="SSF82861">
    <property type="entry name" value="Mechanosensitive channel protein MscS (YggB), transmembrane region"/>
    <property type="match status" value="1"/>
</dbReference>
<keyword evidence="1" id="KW-0472">Membrane</keyword>
<dbReference type="InterPro" id="IPR006685">
    <property type="entry name" value="MscS_channel_2nd"/>
</dbReference>
<proteinExistence type="predicted"/>
<sequence>MTNVNRLKETFDILWQETLEILPTLLFGLLILLVGWLMAKLLAYVVLRVLNRTKNSKVASALNVDDLSDKLNFEFSLPVIVSKIVYWLVFLLAIVGAAESIGWTNVSQELTALIQYLPKIMSALLIFILGYTLAKFLKKSVKSITQSMGLGLGAFVSDILFYFLLVIIILTSLSQAGLDITLISSHIYIILGAFALILSLAIGLGSKNVVTDIIKTHYNRSNLELGDKVEINNITGTVVSISRTSVILETEKEKHIFPSDTFYSNYYKIIK</sequence>
<dbReference type="InterPro" id="IPR008910">
    <property type="entry name" value="MSC_TM_helix"/>
</dbReference>
<dbReference type="PANTHER" id="PTHR30221:SF1">
    <property type="entry name" value="SMALL-CONDUCTANCE MECHANOSENSITIVE CHANNEL"/>
    <property type="match status" value="1"/>
</dbReference>
<keyword evidence="4" id="KW-1185">Reference proteome</keyword>
<feature type="transmembrane region" description="Helical" evidence="1">
    <location>
        <begin position="84"/>
        <end position="104"/>
    </location>
</feature>